<accession>A0A3M7QB21</accession>
<keyword evidence="1" id="KW-0548">Nucleotidyltransferase</keyword>
<evidence type="ECO:0000313" key="2">
    <source>
        <dbReference type="Proteomes" id="UP000276133"/>
    </source>
</evidence>
<reference evidence="1 2" key="1">
    <citation type="journal article" date="2018" name="Sci. Rep.">
        <title>Genomic signatures of local adaptation to the degree of environmental predictability in rotifers.</title>
        <authorList>
            <person name="Franch-Gras L."/>
            <person name="Hahn C."/>
            <person name="Garcia-Roger E.M."/>
            <person name="Carmona M.J."/>
            <person name="Serra M."/>
            <person name="Gomez A."/>
        </authorList>
    </citation>
    <scope>NUCLEOTIDE SEQUENCE [LARGE SCALE GENOMIC DNA]</scope>
    <source>
        <strain evidence="1">HYR1</strain>
    </source>
</reference>
<dbReference type="EMBL" id="REGN01006686">
    <property type="protein sequence ID" value="RNA08616.1"/>
    <property type="molecule type" value="Genomic_DNA"/>
</dbReference>
<dbReference type="GO" id="GO:0003964">
    <property type="term" value="F:RNA-directed DNA polymerase activity"/>
    <property type="evidence" value="ECO:0007669"/>
    <property type="project" value="UniProtKB-KW"/>
</dbReference>
<keyword evidence="1" id="KW-0695">RNA-directed DNA polymerase</keyword>
<feature type="non-terminal residue" evidence="1">
    <location>
        <position position="1"/>
    </location>
</feature>
<sequence length="101" mass="11588">TKCMNRLNIIKILSSKNWKLNHNTLASLYKALIGSILDYNFPCINSFSESGLQKLQVIQNTAVRCILKLPLRTSSESLFYEAENKLNISKIDHRFSNILED</sequence>
<proteinExistence type="predicted"/>
<name>A0A3M7QB21_BRAPC</name>
<organism evidence="1 2">
    <name type="scientific">Brachionus plicatilis</name>
    <name type="common">Marine rotifer</name>
    <name type="synonym">Brachionus muelleri</name>
    <dbReference type="NCBI Taxonomy" id="10195"/>
    <lineage>
        <taxon>Eukaryota</taxon>
        <taxon>Metazoa</taxon>
        <taxon>Spiralia</taxon>
        <taxon>Gnathifera</taxon>
        <taxon>Rotifera</taxon>
        <taxon>Eurotatoria</taxon>
        <taxon>Monogononta</taxon>
        <taxon>Pseudotrocha</taxon>
        <taxon>Ploima</taxon>
        <taxon>Brachionidae</taxon>
        <taxon>Brachionus</taxon>
    </lineage>
</organism>
<protein>
    <submittedName>
        <fullName evidence="1">RNA-directed DNA polymerase from mobile element jockey-like</fullName>
    </submittedName>
</protein>
<dbReference type="AlphaFoldDB" id="A0A3M7QB21"/>
<keyword evidence="1" id="KW-0808">Transferase</keyword>
<dbReference type="Proteomes" id="UP000276133">
    <property type="component" value="Unassembled WGS sequence"/>
</dbReference>
<keyword evidence="2" id="KW-1185">Reference proteome</keyword>
<dbReference type="OrthoDB" id="6433419at2759"/>
<gene>
    <name evidence="1" type="ORF">BpHYR1_044452</name>
</gene>
<comment type="caution">
    <text evidence="1">The sequence shown here is derived from an EMBL/GenBank/DDBJ whole genome shotgun (WGS) entry which is preliminary data.</text>
</comment>
<evidence type="ECO:0000313" key="1">
    <source>
        <dbReference type="EMBL" id="RNA08616.1"/>
    </source>
</evidence>